<dbReference type="AlphaFoldDB" id="A0AAD5XWC3"/>
<reference evidence="2" key="1">
    <citation type="submission" date="2020-05" db="EMBL/GenBank/DDBJ databases">
        <title>Phylogenomic resolution of chytrid fungi.</title>
        <authorList>
            <person name="Stajich J.E."/>
            <person name="Amses K."/>
            <person name="Simmons R."/>
            <person name="Seto K."/>
            <person name="Myers J."/>
            <person name="Bonds A."/>
            <person name="Quandt C.A."/>
            <person name="Barry K."/>
            <person name="Liu P."/>
            <person name="Grigoriev I."/>
            <person name="Longcore J.E."/>
            <person name="James T.Y."/>
        </authorList>
    </citation>
    <scope>NUCLEOTIDE SEQUENCE</scope>
    <source>
        <strain evidence="2">JEL0476</strain>
    </source>
</reference>
<proteinExistence type="predicted"/>
<dbReference type="Proteomes" id="UP001211065">
    <property type="component" value="Unassembled WGS sequence"/>
</dbReference>
<organism evidence="2 3">
    <name type="scientific">Clydaea vesicula</name>
    <dbReference type="NCBI Taxonomy" id="447962"/>
    <lineage>
        <taxon>Eukaryota</taxon>
        <taxon>Fungi</taxon>
        <taxon>Fungi incertae sedis</taxon>
        <taxon>Chytridiomycota</taxon>
        <taxon>Chytridiomycota incertae sedis</taxon>
        <taxon>Chytridiomycetes</taxon>
        <taxon>Lobulomycetales</taxon>
        <taxon>Lobulomycetaceae</taxon>
        <taxon>Clydaea</taxon>
    </lineage>
</organism>
<dbReference type="EMBL" id="JADGJW010000224">
    <property type="protein sequence ID" value="KAJ3221541.1"/>
    <property type="molecule type" value="Genomic_DNA"/>
</dbReference>
<accession>A0AAD5XWC3</accession>
<protein>
    <submittedName>
        <fullName evidence="2">Uncharacterized protein</fullName>
    </submittedName>
</protein>
<gene>
    <name evidence="2" type="ORF">HK099_003421</name>
</gene>
<keyword evidence="3" id="KW-1185">Reference proteome</keyword>
<feature type="region of interest" description="Disordered" evidence="1">
    <location>
        <begin position="1"/>
        <end position="43"/>
    </location>
</feature>
<feature type="compositionally biased region" description="Polar residues" evidence="1">
    <location>
        <begin position="28"/>
        <end position="43"/>
    </location>
</feature>
<comment type="caution">
    <text evidence="2">The sequence shown here is derived from an EMBL/GenBank/DDBJ whole genome shotgun (WGS) entry which is preliminary data.</text>
</comment>
<evidence type="ECO:0000313" key="3">
    <source>
        <dbReference type="Proteomes" id="UP001211065"/>
    </source>
</evidence>
<evidence type="ECO:0000313" key="2">
    <source>
        <dbReference type="EMBL" id="KAJ3221541.1"/>
    </source>
</evidence>
<evidence type="ECO:0000256" key="1">
    <source>
        <dbReference type="SAM" id="MobiDB-lite"/>
    </source>
</evidence>
<sequence>MFSFLFGKKKETSSDLTSIPNDEKSRNESIGVTETPPISKSPQLTIETVDSGDISTDMNETEPSDLIKLQEMLFGNLGSLPPVSIDKVKTWKKLFNESNILDSDCLKGTHENVSFRDFRNQTHEEFLPKSKIALCHNKRYLGNESEQVSTKKKKQKLSNCQNLLVDDENVTTPSLTTLNRLRKERELMKVQNSLSIARMKELMQFKEEEENLKGNVDFSVELFVKGKHGYSMFMKN</sequence>
<name>A0AAD5XWC3_9FUNG</name>